<dbReference type="PANTHER" id="PTHR30055:SF209">
    <property type="entry name" value="POSSIBLE TRANSCRIPTIONAL REGULATORY PROTEIN (PROBABLY TETR-FAMILY)"/>
    <property type="match status" value="1"/>
</dbReference>
<dbReference type="Proteomes" id="UP000011863">
    <property type="component" value="Chromosome"/>
</dbReference>
<dbReference type="AlphaFoldDB" id="A0A6C7E3P1"/>
<reference evidence="5 6" key="1">
    <citation type="journal article" date="2013" name="Int. J. Syst. Evol. Microbiol.">
        <title>Ilumatobacter nonamiense sp. nov. and Ilumatobacter coccineum sp. nov., isolated from seashore sand.</title>
        <authorList>
            <person name="Matsumoto A."/>
            <person name="Kasai H."/>
            <person name="Matsuo Y."/>
            <person name="Shizuri Y."/>
            <person name="Ichikawa N."/>
            <person name="Fujita N."/>
            <person name="Omura S."/>
            <person name="Takahashi Y."/>
        </authorList>
    </citation>
    <scope>NUCLEOTIDE SEQUENCE [LARGE SCALE GENOMIC DNA]</scope>
    <source>
        <strain evidence="6">NBRC 103263 / KCTC 29153 / YM16-304</strain>
    </source>
</reference>
<dbReference type="KEGG" id="aym:YM304_12830"/>
<evidence type="ECO:0000313" key="6">
    <source>
        <dbReference type="Proteomes" id="UP000011863"/>
    </source>
</evidence>
<dbReference type="Gene3D" id="1.10.357.10">
    <property type="entry name" value="Tetracycline Repressor, domain 2"/>
    <property type="match status" value="1"/>
</dbReference>
<evidence type="ECO:0000256" key="3">
    <source>
        <dbReference type="SAM" id="MobiDB-lite"/>
    </source>
</evidence>
<dbReference type="InterPro" id="IPR001647">
    <property type="entry name" value="HTH_TetR"/>
</dbReference>
<dbReference type="RefSeq" id="WP_015440844.1">
    <property type="nucleotide sequence ID" value="NC_020520.1"/>
</dbReference>
<dbReference type="Pfam" id="PF00440">
    <property type="entry name" value="TetR_N"/>
    <property type="match status" value="1"/>
</dbReference>
<feature type="compositionally biased region" description="Basic and acidic residues" evidence="3">
    <location>
        <begin position="1"/>
        <end position="15"/>
    </location>
</feature>
<sequence>MMTHDVREPTTERPSRGQTCAGVEESSCSCEGDGRIRRRLRNRKAILDALGSLLQRGVASPSLEEVADEAGVSTRSVYRHFGTVEEAREEWAVETERYVAGLVSNASGRVLDGASLEERCLSLVMARLALYDQVGGLVRATSARRAFSERDAKSYEFGRAVVEAQVPERFAPELDAMEPDERVVRLAMVNTLVSDLAIDDLMTRFGERRQQLVPLLVKQLVTAFTC</sequence>
<feature type="region of interest" description="Disordered" evidence="3">
    <location>
        <begin position="1"/>
        <end position="20"/>
    </location>
</feature>
<proteinExistence type="predicted"/>
<evidence type="ECO:0000259" key="4">
    <source>
        <dbReference type="PROSITE" id="PS50977"/>
    </source>
</evidence>
<dbReference type="InterPro" id="IPR009057">
    <property type="entry name" value="Homeodomain-like_sf"/>
</dbReference>
<gene>
    <name evidence="5" type="ORF">YM304_12830</name>
</gene>
<dbReference type="PANTHER" id="PTHR30055">
    <property type="entry name" value="HTH-TYPE TRANSCRIPTIONAL REGULATOR RUTR"/>
    <property type="match status" value="1"/>
</dbReference>
<dbReference type="GO" id="GO:0003700">
    <property type="term" value="F:DNA-binding transcription factor activity"/>
    <property type="evidence" value="ECO:0007669"/>
    <property type="project" value="TreeGrafter"/>
</dbReference>
<dbReference type="SUPFAM" id="SSF46689">
    <property type="entry name" value="Homeodomain-like"/>
    <property type="match status" value="1"/>
</dbReference>
<evidence type="ECO:0000256" key="2">
    <source>
        <dbReference type="PROSITE-ProRule" id="PRU00335"/>
    </source>
</evidence>
<dbReference type="EMBL" id="AP012057">
    <property type="protein sequence ID" value="BAN01597.1"/>
    <property type="molecule type" value="Genomic_DNA"/>
</dbReference>
<feature type="DNA-binding region" description="H-T-H motif" evidence="2">
    <location>
        <begin position="62"/>
        <end position="81"/>
    </location>
</feature>
<keyword evidence="1 2" id="KW-0238">DNA-binding</keyword>
<dbReference type="GO" id="GO:0000976">
    <property type="term" value="F:transcription cis-regulatory region binding"/>
    <property type="evidence" value="ECO:0007669"/>
    <property type="project" value="TreeGrafter"/>
</dbReference>
<organism evidence="5 6">
    <name type="scientific">Ilumatobacter coccineus (strain NBRC 103263 / KCTC 29153 / YM16-304)</name>
    <dbReference type="NCBI Taxonomy" id="1313172"/>
    <lineage>
        <taxon>Bacteria</taxon>
        <taxon>Bacillati</taxon>
        <taxon>Actinomycetota</taxon>
        <taxon>Acidimicrobiia</taxon>
        <taxon>Acidimicrobiales</taxon>
        <taxon>Ilumatobacteraceae</taxon>
        <taxon>Ilumatobacter</taxon>
    </lineage>
</organism>
<protein>
    <submittedName>
        <fullName evidence="5">Putative TetR family transcriptional regulator</fullName>
    </submittedName>
</protein>
<feature type="domain" description="HTH tetR-type" evidence="4">
    <location>
        <begin position="39"/>
        <end position="99"/>
    </location>
</feature>
<dbReference type="PROSITE" id="PS50977">
    <property type="entry name" value="HTH_TETR_2"/>
    <property type="match status" value="1"/>
</dbReference>
<name>A0A6C7E3P1_ILUCY</name>
<keyword evidence="6" id="KW-1185">Reference proteome</keyword>
<evidence type="ECO:0000313" key="5">
    <source>
        <dbReference type="EMBL" id="BAN01597.1"/>
    </source>
</evidence>
<dbReference type="InterPro" id="IPR050109">
    <property type="entry name" value="HTH-type_TetR-like_transc_reg"/>
</dbReference>
<accession>A0A6C7E3P1</accession>
<evidence type="ECO:0000256" key="1">
    <source>
        <dbReference type="ARBA" id="ARBA00023125"/>
    </source>
</evidence>